<name>D8TKJ5_VOLCA</name>
<evidence type="ECO:0000256" key="1">
    <source>
        <dbReference type="SAM" id="MobiDB-lite"/>
    </source>
</evidence>
<sequence>MDDNQRHPFSEDLSLTCAVAGPSSTGQLGGGTSARETGGATGDDVGWKKPCRGVSRLCYKEETIGTACLMNLHWPDGGKHGGCRVAITCRHCFLPEAGKRISMEGIVAFGQSVSHVASFPGYDITFLALEEEPGGDIEWVPFCWVAGIGLSRCQPVKLVSFPQVLDKEVISKATWDAPNVSSGTVTWISADVNEAVADYSGLLPNSSGGAVVVSPTILAGVHTGSIYHLEEDLPEQEQHDQARMTMPLIPDMELEEWTAEPLASSQRAAAGKRKKEEAASRSSDLEQKISYCMKNIEHKGAMGTFVPSHTLRWLYKSVLELNPPH</sequence>
<dbReference type="SUPFAM" id="SSF50494">
    <property type="entry name" value="Trypsin-like serine proteases"/>
    <property type="match status" value="1"/>
</dbReference>
<dbReference type="InParanoid" id="D8TKJ5"/>
<dbReference type="GeneID" id="9624701"/>
<dbReference type="Proteomes" id="UP000001058">
    <property type="component" value="Unassembled WGS sequence"/>
</dbReference>
<dbReference type="AlphaFoldDB" id="D8TKJ5"/>
<dbReference type="RefSeq" id="XP_002947033.1">
    <property type="nucleotide sequence ID" value="XM_002946987.1"/>
</dbReference>
<gene>
    <name evidence="2" type="ORF">VOLCADRAFT_103259</name>
</gene>
<reference evidence="2 3" key="1">
    <citation type="journal article" date="2010" name="Science">
        <title>Genomic analysis of organismal complexity in the multicellular green alga Volvox carteri.</title>
        <authorList>
            <person name="Prochnik S.E."/>
            <person name="Umen J."/>
            <person name="Nedelcu A.M."/>
            <person name="Hallmann A."/>
            <person name="Miller S.M."/>
            <person name="Nishii I."/>
            <person name="Ferris P."/>
            <person name="Kuo A."/>
            <person name="Mitros T."/>
            <person name="Fritz-Laylin L.K."/>
            <person name="Hellsten U."/>
            <person name="Chapman J."/>
            <person name="Simakov O."/>
            <person name="Rensing S.A."/>
            <person name="Terry A."/>
            <person name="Pangilinan J."/>
            <person name="Kapitonov V."/>
            <person name="Jurka J."/>
            <person name="Salamov A."/>
            <person name="Shapiro H."/>
            <person name="Schmutz J."/>
            <person name="Grimwood J."/>
            <person name="Lindquist E."/>
            <person name="Lucas S."/>
            <person name="Grigoriev I.V."/>
            <person name="Schmitt R."/>
            <person name="Kirk D."/>
            <person name="Rokhsar D.S."/>
        </authorList>
    </citation>
    <scope>NUCLEOTIDE SEQUENCE [LARGE SCALE GENOMIC DNA]</scope>
    <source>
        <strain evidence="3">f. Nagariensis / Eve</strain>
    </source>
</reference>
<dbReference type="OrthoDB" id="543819at2759"/>
<accession>D8TKJ5</accession>
<organism evidence="3">
    <name type="scientific">Volvox carteri f. nagariensis</name>
    <dbReference type="NCBI Taxonomy" id="3068"/>
    <lineage>
        <taxon>Eukaryota</taxon>
        <taxon>Viridiplantae</taxon>
        <taxon>Chlorophyta</taxon>
        <taxon>core chlorophytes</taxon>
        <taxon>Chlorophyceae</taxon>
        <taxon>CS clade</taxon>
        <taxon>Chlamydomonadales</taxon>
        <taxon>Volvocaceae</taxon>
        <taxon>Volvox</taxon>
    </lineage>
</organism>
<dbReference type="EMBL" id="GL378325">
    <property type="protein sequence ID" value="EFJ52259.1"/>
    <property type="molecule type" value="Genomic_DNA"/>
</dbReference>
<dbReference type="InterPro" id="IPR009003">
    <property type="entry name" value="Peptidase_S1_PA"/>
</dbReference>
<protein>
    <submittedName>
        <fullName evidence="2">Uncharacterized protein</fullName>
    </submittedName>
</protein>
<evidence type="ECO:0000313" key="3">
    <source>
        <dbReference type="Proteomes" id="UP000001058"/>
    </source>
</evidence>
<dbReference type="KEGG" id="vcn:VOLCADRAFT_103259"/>
<proteinExistence type="predicted"/>
<feature type="region of interest" description="Disordered" evidence="1">
    <location>
        <begin position="260"/>
        <end position="281"/>
    </location>
</feature>
<keyword evidence="3" id="KW-1185">Reference proteome</keyword>
<evidence type="ECO:0000313" key="2">
    <source>
        <dbReference type="EMBL" id="EFJ52259.1"/>
    </source>
</evidence>